<gene>
    <name evidence="2" type="primary">neuB</name>
    <name evidence="2" type="ORF">Q8A70_14070</name>
</gene>
<dbReference type="Pfam" id="PF03102">
    <property type="entry name" value="NeuB"/>
    <property type="match status" value="1"/>
</dbReference>
<dbReference type="EMBL" id="JAUYVI010000004">
    <property type="protein sequence ID" value="MDQ7248807.1"/>
    <property type="molecule type" value="Genomic_DNA"/>
</dbReference>
<dbReference type="InterPro" id="IPR013132">
    <property type="entry name" value="PseI/NeuA/B-like_N"/>
</dbReference>
<dbReference type="InterPro" id="IPR051690">
    <property type="entry name" value="PseI-like"/>
</dbReference>
<dbReference type="InterPro" id="IPR013785">
    <property type="entry name" value="Aldolase_TIM"/>
</dbReference>
<dbReference type="InterPro" id="IPR036732">
    <property type="entry name" value="AFP_Neu5c_C_sf"/>
</dbReference>
<accession>A0ABU0YM79</accession>
<dbReference type="NCBIfam" id="TIGR03569">
    <property type="entry name" value="NeuB_NnaB"/>
    <property type="match status" value="1"/>
</dbReference>
<dbReference type="SUPFAM" id="SSF51569">
    <property type="entry name" value="Aldolase"/>
    <property type="match status" value="1"/>
</dbReference>
<dbReference type="CDD" id="cd11615">
    <property type="entry name" value="SAF_NeuB_like"/>
    <property type="match status" value="1"/>
</dbReference>
<name>A0ABU0YM79_9PROT</name>
<feature type="domain" description="AFP-like" evidence="1">
    <location>
        <begin position="307"/>
        <end position="359"/>
    </location>
</feature>
<dbReference type="SUPFAM" id="SSF51269">
    <property type="entry name" value="AFP III-like domain"/>
    <property type="match status" value="1"/>
</dbReference>
<dbReference type="Pfam" id="PF08666">
    <property type="entry name" value="SAF"/>
    <property type="match status" value="1"/>
</dbReference>
<dbReference type="Gene3D" id="3.90.1210.10">
    <property type="entry name" value="Antifreeze-like/N-acetylneuraminic acid synthase C-terminal domain"/>
    <property type="match status" value="1"/>
</dbReference>
<dbReference type="Proteomes" id="UP001230156">
    <property type="component" value="Unassembled WGS sequence"/>
</dbReference>
<dbReference type="InterPro" id="IPR057736">
    <property type="entry name" value="SAF_PseI/NeuA/NeuB"/>
</dbReference>
<protein>
    <submittedName>
        <fullName evidence="2">N-acetylneuraminate synthase</fullName>
        <ecNumber evidence="2">2.5.1.56</ecNumber>
    </submittedName>
</protein>
<sequence>MASDRVVVIAEAGVNHNGSPEMALRLVDAAAETGADLVKFQTFKAEALVTASAPKADYQNRNAPESKSQFEMLKALELDRAAHEALIARCKAKGIGFLSTPFDPESVDLLTRTLGLKLVKVSSGDLTNAPLLLQLARSGADLIVSTGMATLDEVEDALGVLAFGFTEPGVPGADAFKRAYANPAARAVLAKKITLLHCTSDYPAKLDDINLRAMDTLAERFGIPTGYSDHTVGITVSIAAAARGATVIEKHFTLDRTLPGPDHKASLETPEFTQMVDAIRAVSRSLGAAAKAPTSAELSTRKVARKAIVAARPISSGEAFSFDNLTVKRAGDGLAPIRLWEMVGRTARRAYAADEAIEA</sequence>
<dbReference type="EC" id="2.5.1.56" evidence="2"/>
<dbReference type="PANTHER" id="PTHR42966:SF1">
    <property type="entry name" value="SIALIC ACID SYNTHASE"/>
    <property type="match status" value="1"/>
</dbReference>
<dbReference type="InterPro" id="IPR013974">
    <property type="entry name" value="SAF"/>
</dbReference>
<dbReference type="Gene3D" id="3.20.20.70">
    <property type="entry name" value="Aldolase class I"/>
    <property type="match status" value="1"/>
</dbReference>
<comment type="caution">
    <text evidence="2">The sequence shown here is derived from an EMBL/GenBank/DDBJ whole genome shotgun (WGS) entry which is preliminary data.</text>
</comment>
<evidence type="ECO:0000313" key="2">
    <source>
        <dbReference type="EMBL" id="MDQ7248807.1"/>
    </source>
</evidence>
<organism evidence="2 3">
    <name type="scientific">Dongia sedimenti</name>
    <dbReference type="NCBI Taxonomy" id="3064282"/>
    <lineage>
        <taxon>Bacteria</taxon>
        <taxon>Pseudomonadati</taxon>
        <taxon>Pseudomonadota</taxon>
        <taxon>Alphaproteobacteria</taxon>
        <taxon>Rhodospirillales</taxon>
        <taxon>Dongiaceae</taxon>
        <taxon>Dongia</taxon>
    </lineage>
</organism>
<proteinExistence type="predicted"/>
<dbReference type="GO" id="GO:0050462">
    <property type="term" value="F:N-acetylneuraminate synthase activity"/>
    <property type="evidence" value="ECO:0007669"/>
    <property type="project" value="UniProtKB-EC"/>
</dbReference>
<keyword evidence="3" id="KW-1185">Reference proteome</keyword>
<evidence type="ECO:0000259" key="1">
    <source>
        <dbReference type="PROSITE" id="PS50844"/>
    </source>
</evidence>
<dbReference type="InterPro" id="IPR006190">
    <property type="entry name" value="SAF_AFP_Neu5Ac"/>
</dbReference>
<dbReference type="RefSeq" id="WP_379956288.1">
    <property type="nucleotide sequence ID" value="NZ_JAUYVI010000004.1"/>
</dbReference>
<dbReference type="PANTHER" id="PTHR42966">
    <property type="entry name" value="N-ACETYLNEURAMINATE SYNTHASE"/>
    <property type="match status" value="1"/>
</dbReference>
<dbReference type="PROSITE" id="PS50844">
    <property type="entry name" value="AFP_LIKE"/>
    <property type="match status" value="1"/>
</dbReference>
<dbReference type="InterPro" id="IPR020007">
    <property type="entry name" value="NeuB/NeuA"/>
</dbReference>
<keyword evidence="2" id="KW-0808">Transferase</keyword>
<evidence type="ECO:0000313" key="3">
    <source>
        <dbReference type="Proteomes" id="UP001230156"/>
    </source>
</evidence>
<reference evidence="3" key="1">
    <citation type="submission" date="2023-08" db="EMBL/GenBank/DDBJ databases">
        <title>Rhodospirillaceae gen. nov., a novel taxon isolated from the Yangtze River Yuezi River estuary sludge.</title>
        <authorList>
            <person name="Ruan L."/>
        </authorList>
    </citation>
    <scope>NUCLEOTIDE SEQUENCE [LARGE SCALE GENOMIC DNA]</scope>
    <source>
        <strain evidence="3">R-7</strain>
    </source>
</reference>